<dbReference type="Proteomes" id="UP000654913">
    <property type="component" value="Chromosome 5"/>
</dbReference>
<reference evidence="1" key="1">
    <citation type="submission" date="2021-01" db="EMBL/GenBank/DDBJ databases">
        <authorList>
            <consortium name="Aspergillus puulaauensis MK2 genome sequencing consortium"/>
            <person name="Kazuki M."/>
            <person name="Futagami T."/>
        </authorList>
    </citation>
    <scope>NUCLEOTIDE SEQUENCE</scope>
    <source>
        <strain evidence="1">MK2</strain>
    </source>
</reference>
<dbReference type="AlphaFoldDB" id="A0A7R7XQ74"/>
<evidence type="ECO:0000313" key="2">
    <source>
        <dbReference type="Proteomes" id="UP000654913"/>
    </source>
</evidence>
<gene>
    <name evidence="1" type="ORF">APUU_50413S</name>
</gene>
<organism evidence="1 2">
    <name type="scientific">Aspergillus puulaauensis</name>
    <dbReference type="NCBI Taxonomy" id="1220207"/>
    <lineage>
        <taxon>Eukaryota</taxon>
        <taxon>Fungi</taxon>
        <taxon>Dikarya</taxon>
        <taxon>Ascomycota</taxon>
        <taxon>Pezizomycotina</taxon>
        <taxon>Eurotiomycetes</taxon>
        <taxon>Eurotiomycetidae</taxon>
        <taxon>Eurotiales</taxon>
        <taxon>Aspergillaceae</taxon>
        <taxon>Aspergillus</taxon>
    </lineage>
</organism>
<sequence length="337" mass="39532">MENINKIEDTGEKDDLDKSDQLPIKASGFSAESFCYICNIAFVVWAPKSTPEVYSDKALLPDKQDRHCISYYRLILFHPGKNICRISGLSCLIDGDYSFHTRQAPWDEHTAIMRSTKNSCLNNELATALQYESRHLSGSDRLTCLEVHGRCWQLLCKHRIWSLCGGDIKIVMRALYRRHLHQKKQPLNSFEGFDELLQDDRELDPFYSDRIRFIIRQAGRRTRTQYHPIQCRPRTIYLSRLPLEILLLIANSLPSTDAAAVQKATGSYLGDTYWRSRIPDVFYEVRDLSTESLNWEYLCLELERLKLRWTIFYCSRDYTWEKLDEMVRFIGDNFNNT</sequence>
<evidence type="ECO:0000313" key="1">
    <source>
        <dbReference type="EMBL" id="BCS25702.1"/>
    </source>
</evidence>
<dbReference type="KEGG" id="apuu:APUU_50413S"/>
<dbReference type="OrthoDB" id="4381838at2759"/>
<evidence type="ECO:0008006" key="3">
    <source>
        <dbReference type="Google" id="ProtNLM"/>
    </source>
</evidence>
<proteinExistence type="predicted"/>
<keyword evidence="2" id="KW-1185">Reference proteome</keyword>
<dbReference type="GeneID" id="64975707"/>
<dbReference type="RefSeq" id="XP_041557896.1">
    <property type="nucleotide sequence ID" value="XM_041705408.1"/>
</dbReference>
<name>A0A7R7XQ74_9EURO</name>
<accession>A0A7R7XQ74</accession>
<protein>
    <recommendedName>
        <fullName evidence="3">F-box domain-containing protein</fullName>
    </recommendedName>
</protein>
<reference evidence="1" key="2">
    <citation type="submission" date="2021-02" db="EMBL/GenBank/DDBJ databases">
        <title>Aspergillus puulaauensis MK2 genome sequence.</title>
        <authorList>
            <person name="Futagami T."/>
            <person name="Mori K."/>
            <person name="Kadooka C."/>
            <person name="Tanaka T."/>
        </authorList>
    </citation>
    <scope>NUCLEOTIDE SEQUENCE</scope>
    <source>
        <strain evidence="1">MK2</strain>
    </source>
</reference>
<dbReference type="EMBL" id="AP024447">
    <property type="protein sequence ID" value="BCS25702.1"/>
    <property type="molecule type" value="Genomic_DNA"/>
</dbReference>